<evidence type="ECO:0000313" key="5">
    <source>
        <dbReference type="Proteomes" id="UP000260943"/>
    </source>
</evidence>
<dbReference type="Pfam" id="PF00440">
    <property type="entry name" value="TetR_N"/>
    <property type="match status" value="1"/>
</dbReference>
<dbReference type="GO" id="GO:0003677">
    <property type="term" value="F:DNA binding"/>
    <property type="evidence" value="ECO:0007669"/>
    <property type="project" value="UniProtKB-UniRule"/>
</dbReference>
<dbReference type="AlphaFoldDB" id="A0A3E4QPM6"/>
<feature type="DNA-binding region" description="H-T-H motif" evidence="2">
    <location>
        <begin position="27"/>
        <end position="46"/>
    </location>
</feature>
<feature type="domain" description="HTH tetR-type" evidence="3">
    <location>
        <begin position="4"/>
        <end position="64"/>
    </location>
</feature>
<name>A0A3E4QPM6_9ACTN</name>
<dbReference type="PANTHER" id="PTHR43479">
    <property type="entry name" value="ACREF/ENVCD OPERON REPRESSOR-RELATED"/>
    <property type="match status" value="1"/>
</dbReference>
<organism evidence="4 5">
    <name type="scientific">Collinsella tanakaei</name>
    <dbReference type="NCBI Taxonomy" id="626935"/>
    <lineage>
        <taxon>Bacteria</taxon>
        <taxon>Bacillati</taxon>
        <taxon>Actinomycetota</taxon>
        <taxon>Coriobacteriia</taxon>
        <taxon>Coriobacteriales</taxon>
        <taxon>Coriobacteriaceae</taxon>
        <taxon>Collinsella</taxon>
    </lineage>
</organism>
<reference evidence="4 5" key="1">
    <citation type="submission" date="2018-08" db="EMBL/GenBank/DDBJ databases">
        <title>A genome reference for cultivated species of the human gut microbiota.</title>
        <authorList>
            <person name="Zou Y."/>
            <person name="Xue W."/>
            <person name="Luo G."/>
        </authorList>
    </citation>
    <scope>NUCLEOTIDE SEQUENCE [LARGE SCALE GENOMIC DNA]</scope>
    <source>
        <strain evidence="4 5">TF08-14</strain>
    </source>
</reference>
<dbReference type="SUPFAM" id="SSF46689">
    <property type="entry name" value="Homeodomain-like"/>
    <property type="match status" value="1"/>
</dbReference>
<dbReference type="PROSITE" id="PS50977">
    <property type="entry name" value="HTH_TETR_2"/>
    <property type="match status" value="1"/>
</dbReference>
<comment type="caution">
    <text evidence="4">The sequence shown here is derived from an EMBL/GenBank/DDBJ whole genome shotgun (WGS) entry which is preliminary data.</text>
</comment>
<dbReference type="EMBL" id="QSRJ01000011">
    <property type="protein sequence ID" value="RGL08242.1"/>
    <property type="molecule type" value="Genomic_DNA"/>
</dbReference>
<dbReference type="InterPro" id="IPR001647">
    <property type="entry name" value="HTH_TetR"/>
</dbReference>
<accession>A0A3E4QPM6</accession>
<evidence type="ECO:0000256" key="2">
    <source>
        <dbReference type="PROSITE-ProRule" id="PRU00335"/>
    </source>
</evidence>
<dbReference type="InterPro" id="IPR039532">
    <property type="entry name" value="TetR_C_Firmicutes"/>
</dbReference>
<evidence type="ECO:0000256" key="1">
    <source>
        <dbReference type="ARBA" id="ARBA00023125"/>
    </source>
</evidence>
<gene>
    <name evidence="4" type="ORF">DXC81_09010</name>
</gene>
<keyword evidence="1 2" id="KW-0238">DNA-binding</keyword>
<protein>
    <submittedName>
        <fullName evidence="4">TetR family transcriptional regulator</fullName>
    </submittedName>
</protein>
<dbReference type="InterPro" id="IPR009057">
    <property type="entry name" value="Homeodomain-like_sf"/>
</dbReference>
<evidence type="ECO:0000259" key="3">
    <source>
        <dbReference type="PROSITE" id="PS50977"/>
    </source>
</evidence>
<proteinExistence type="predicted"/>
<evidence type="ECO:0000313" key="4">
    <source>
        <dbReference type="EMBL" id="RGL08242.1"/>
    </source>
</evidence>
<dbReference type="PANTHER" id="PTHR43479:SF7">
    <property type="entry name" value="TETR-FAMILY TRANSCRIPTIONAL REGULATOR"/>
    <property type="match status" value="1"/>
</dbReference>
<dbReference type="RefSeq" id="WP_117680093.1">
    <property type="nucleotide sequence ID" value="NZ_CALJOO010000032.1"/>
</dbReference>
<dbReference type="Gene3D" id="1.10.357.10">
    <property type="entry name" value="Tetracycline Repressor, domain 2"/>
    <property type="match status" value="1"/>
</dbReference>
<sequence>MAGQLTKRALEDSLKRLLLQKPLTKITIADLTEDCGVSRMTFYYHFQDIYDLVEWACEEDAGRALANNKTADTWQVGLVNIMLAVRDNKPFIMNVYHCVSAERIQRFLQPVTFDLIEGVVEEHAAGKSVSQSDKDFLSRFFAHAFIGVMLDWISAGMAEDPSAVAERVSKICEGQIDAALARF</sequence>
<dbReference type="InterPro" id="IPR050624">
    <property type="entry name" value="HTH-type_Tx_Regulator"/>
</dbReference>
<dbReference type="Pfam" id="PF14278">
    <property type="entry name" value="TetR_C_8"/>
    <property type="match status" value="1"/>
</dbReference>
<dbReference type="Proteomes" id="UP000260943">
    <property type="component" value="Unassembled WGS sequence"/>
</dbReference>